<name>A0ABR0VZM9_REHGL</name>
<keyword evidence="3" id="KW-1185">Reference proteome</keyword>
<evidence type="ECO:0000313" key="2">
    <source>
        <dbReference type="EMBL" id="KAK6140788.1"/>
    </source>
</evidence>
<dbReference type="Proteomes" id="UP001318860">
    <property type="component" value="Unassembled WGS sequence"/>
</dbReference>
<dbReference type="EMBL" id="JABTTQ020000256">
    <property type="protein sequence ID" value="KAK6140788.1"/>
    <property type="molecule type" value="Genomic_DNA"/>
</dbReference>
<sequence>MAPNRDTTFLQPFPKPTPTNTTNQKPPKLSVEPLQRTLSDISFELISQETLTPDQKSPSLPPISEIEDAKCECCGMSEECTPQYVKKVREKYCGRMICGLCSEAVKEEMEKNGGKREEAVQAHVSACAKFNRLGRAYPVLCQAEAMREILRNRGKSLSPRNKGGTNVKKGGSRGVRAVYRLLRKI</sequence>
<dbReference type="Pfam" id="PF07911">
    <property type="entry name" value="DUF1677"/>
    <property type="match status" value="1"/>
</dbReference>
<feature type="compositionally biased region" description="Polar residues" evidence="1">
    <location>
        <begin position="1"/>
        <end position="10"/>
    </location>
</feature>
<evidence type="ECO:0000256" key="1">
    <source>
        <dbReference type="SAM" id="MobiDB-lite"/>
    </source>
</evidence>
<comment type="caution">
    <text evidence="2">The sequence shown here is derived from an EMBL/GenBank/DDBJ whole genome shotgun (WGS) entry which is preliminary data.</text>
</comment>
<proteinExistence type="predicted"/>
<reference evidence="2 3" key="1">
    <citation type="journal article" date="2021" name="Comput. Struct. Biotechnol. J.">
        <title>De novo genome assembly of the potent medicinal plant Rehmannia glutinosa using nanopore technology.</title>
        <authorList>
            <person name="Ma L."/>
            <person name="Dong C."/>
            <person name="Song C."/>
            <person name="Wang X."/>
            <person name="Zheng X."/>
            <person name="Niu Y."/>
            <person name="Chen S."/>
            <person name="Feng W."/>
        </authorList>
    </citation>
    <scope>NUCLEOTIDE SEQUENCE [LARGE SCALE GENOMIC DNA]</scope>
    <source>
        <strain evidence="2">DH-2019</strain>
    </source>
</reference>
<feature type="compositionally biased region" description="Low complexity" evidence="1">
    <location>
        <begin position="18"/>
        <end position="28"/>
    </location>
</feature>
<gene>
    <name evidence="2" type="ORF">DH2020_025469</name>
</gene>
<dbReference type="PANTHER" id="PTHR33108:SF51">
    <property type="entry name" value="DUF1677 FAMILY PROTEIN (DUF1677)"/>
    <property type="match status" value="1"/>
</dbReference>
<accession>A0ABR0VZM9</accession>
<organism evidence="2 3">
    <name type="scientific">Rehmannia glutinosa</name>
    <name type="common">Chinese foxglove</name>
    <dbReference type="NCBI Taxonomy" id="99300"/>
    <lineage>
        <taxon>Eukaryota</taxon>
        <taxon>Viridiplantae</taxon>
        <taxon>Streptophyta</taxon>
        <taxon>Embryophyta</taxon>
        <taxon>Tracheophyta</taxon>
        <taxon>Spermatophyta</taxon>
        <taxon>Magnoliopsida</taxon>
        <taxon>eudicotyledons</taxon>
        <taxon>Gunneridae</taxon>
        <taxon>Pentapetalae</taxon>
        <taxon>asterids</taxon>
        <taxon>lamiids</taxon>
        <taxon>Lamiales</taxon>
        <taxon>Orobanchaceae</taxon>
        <taxon>Rehmannieae</taxon>
        <taxon>Rehmannia</taxon>
    </lineage>
</organism>
<dbReference type="InterPro" id="IPR012876">
    <property type="entry name" value="DUF1677_pln"/>
</dbReference>
<evidence type="ECO:0000313" key="3">
    <source>
        <dbReference type="Proteomes" id="UP001318860"/>
    </source>
</evidence>
<protein>
    <submittedName>
        <fullName evidence="2">Uncharacterized protein</fullName>
    </submittedName>
</protein>
<dbReference type="PANTHER" id="PTHR33108">
    <property type="entry name" value="OS01G0745000 PROTEIN"/>
    <property type="match status" value="1"/>
</dbReference>
<feature type="region of interest" description="Disordered" evidence="1">
    <location>
        <begin position="1"/>
        <end position="29"/>
    </location>
</feature>